<dbReference type="HOGENOM" id="CLU_2081917_0_0_0"/>
<dbReference type="STRING" id="634994.GCWU000323_00259"/>
<organism evidence="1 2">
    <name type="scientific">Leptotrichia hofstadii F0254</name>
    <dbReference type="NCBI Taxonomy" id="634994"/>
    <lineage>
        <taxon>Bacteria</taxon>
        <taxon>Fusobacteriati</taxon>
        <taxon>Fusobacteriota</taxon>
        <taxon>Fusobacteriia</taxon>
        <taxon>Fusobacteriales</taxon>
        <taxon>Leptotrichiaceae</taxon>
        <taxon>Leptotrichia</taxon>
    </lineage>
</organism>
<evidence type="ECO:0000313" key="1">
    <source>
        <dbReference type="EMBL" id="EEX75660.1"/>
    </source>
</evidence>
<evidence type="ECO:0000313" key="2">
    <source>
        <dbReference type="Proteomes" id="UP000006233"/>
    </source>
</evidence>
<sequence>MEGMINMKKILVLAIMALGISTNVFACFGNSMIESIMADKIIRSKELEDITKKEMKLIKKCRMEDSLAYKIASSKTPEEITEKEMKLIKKHGYEFLLSDEFRKQIKKEMTKNLEKKK</sequence>
<accession>C9MUP0</accession>
<gene>
    <name evidence="1" type="ORF">GCWU000323_00259</name>
</gene>
<dbReference type="Proteomes" id="UP000006233">
    <property type="component" value="Unassembled WGS sequence"/>
</dbReference>
<reference evidence="1 2" key="1">
    <citation type="submission" date="2009-09" db="EMBL/GenBank/DDBJ databases">
        <authorList>
            <person name="Weinstock G."/>
            <person name="Sodergren E."/>
            <person name="Clifton S."/>
            <person name="Fulton L."/>
            <person name="Fulton B."/>
            <person name="Courtney L."/>
            <person name="Fronick C."/>
            <person name="Harrison M."/>
            <person name="Strong C."/>
            <person name="Farmer C."/>
            <person name="Delahaunty K."/>
            <person name="Markovic C."/>
            <person name="Hall O."/>
            <person name="Minx P."/>
            <person name="Tomlinson C."/>
            <person name="Mitreva M."/>
            <person name="Nelson J."/>
            <person name="Hou S."/>
            <person name="Wollam A."/>
            <person name="Pepin K.H."/>
            <person name="Johnson M."/>
            <person name="Bhonagiri V."/>
            <person name="Nash W.E."/>
            <person name="Warren W."/>
            <person name="Chinwalla A."/>
            <person name="Mardis E.R."/>
            <person name="Wilson R.K."/>
        </authorList>
    </citation>
    <scope>NUCLEOTIDE SEQUENCE [LARGE SCALE GENOMIC DNA]</scope>
    <source>
        <strain evidence="1 2">F0254</strain>
    </source>
</reference>
<dbReference type="EMBL" id="ACVB02000006">
    <property type="protein sequence ID" value="EEX75660.1"/>
    <property type="molecule type" value="Genomic_DNA"/>
</dbReference>
<name>C9MUP0_9FUSO</name>
<comment type="caution">
    <text evidence="1">The sequence shown here is derived from an EMBL/GenBank/DDBJ whole genome shotgun (WGS) entry which is preliminary data.</text>
</comment>
<dbReference type="AlphaFoldDB" id="C9MUP0"/>
<protein>
    <submittedName>
        <fullName evidence="1">Uncharacterized protein</fullName>
    </submittedName>
</protein>
<proteinExistence type="predicted"/>